<keyword evidence="10" id="KW-1185">Reference proteome</keyword>
<evidence type="ECO:0000256" key="7">
    <source>
        <dbReference type="SAM" id="MobiDB-lite"/>
    </source>
</evidence>
<feature type="compositionally biased region" description="Basic and acidic residues" evidence="7">
    <location>
        <begin position="708"/>
        <end position="754"/>
    </location>
</feature>
<evidence type="ECO:0000256" key="1">
    <source>
        <dbReference type="ARBA" id="ARBA00007623"/>
    </source>
</evidence>
<dbReference type="GO" id="GO:0004198">
    <property type="term" value="F:calcium-dependent cysteine-type endopeptidase activity"/>
    <property type="evidence" value="ECO:0007669"/>
    <property type="project" value="InterPro"/>
</dbReference>
<protein>
    <recommendedName>
        <fullName evidence="8">Calpain catalytic domain-containing protein</fullName>
    </recommendedName>
</protein>
<dbReference type="SUPFAM" id="SSF54001">
    <property type="entry name" value="Cysteine proteinases"/>
    <property type="match status" value="1"/>
</dbReference>
<feature type="compositionally biased region" description="Polar residues" evidence="7">
    <location>
        <begin position="834"/>
        <end position="845"/>
    </location>
</feature>
<dbReference type="CDD" id="cd00044">
    <property type="entry name" value="CysPc"/>
    <property type="match status" value="1"/>
</dbReference>
<dbReference type="InterPro" id="IPR001300">
    <property type="entry name" value="Peptidase_C2_calpain_cat"/>
</dbReference>
<dbReference type="InterPro" id="IPR022684">
    <property type="entry name" value="Calpain_cysteine_protease"/>
</dbReference>
<dbReference type="SMART" id="SM00230">
    <property type="entry name" value="CysPc"/>
    <property type="match status" value="1"/>
</dbReference>
<feature type="compositionally biased region" description="Basic and acidic residues" evidence="7">
    <location>
        <begin position="1123"/>
        <end position="1144"/>
    </location>
</feature>
<dbReference type="PANTHER" id="PTHR10183">
    <property type="entry name" value="CALPAIN"/>
    <property type="match status" value="1"/>
</dbReference>
<organism evidence="9 10">
    <name type="scientific">Rhypophila decipiens</name>
    <dbReference type="NCBI Taxonomy" id="261697"/>
    <lineage>
        <taxon>Eukaryota</taxon>
        <taxon>Fungi</taxon>
        <taxon>Dikarya</taxon>
        <taxon>Ascomycota</taxon>
        <taxon>Pezizomycotina</taxon>
        <taxon>Sordariomycetes</taxon>
        <taxon>Sordariomycetidae</taxon>
        <taxon>Sordariales</taxon>
        <taxon>Naviculisporaceae</taxon>
        <taxon>Rhypophila</taxon>
    </lineage>
</organism>
<feature type="active site" evidence="5 6">
    <location>
        <position position="451"/>
    </location>
</feature>
<reference evidence="9" key="1">
    <citation type="journal article" date="2023" name="Mol. Phylogenet. Evol.">
        <title>Genome-scale phylogeny and comparative genomics of the fungal order Sordariales.</title>
        <authorList>
            <person name="Hensen N."/>
            <person name="Bonometti L."/>
            <person name="Westerberg I."/>
            <person name="Brannstrom I.O."/>
            <person name="Guillou S."/>
            <person name="Cros-Aarteil S."/>
            <person name="Calhoun S."/>
            <person name="Haridas S."/>
            <person name="Kuo A."/>
            <person name="Mondo S."/>
            <person name="Pangilinan J."/>
            <person name="Riley R."/>
            <person name="LaButti K."/>
            <person name="Andreopoulos B."/>
            <person name="Lipzen A."/>
            <person name="Chen C."/>
            <person name="Yan M."/>
            <person name="Daum C."/>
            <person name="Ng V."/>
            <person name="Clum A."/>
            <person name="Steindorff A."/>
            <person name="Ohm R.A."/>
            <person name="Martin F."/>
            <person name="Silar P."/>
            <person name="Natvig D.O."/>
            <person name="Lalanne C."/>
            <person name="Gautier V."/>
            <person name="Ament-Velasquez S.L."/>
            <person name="Kruys A."/>
            <person name="Hutchinson M.I."/>
            <person name="Powell A.J."/>
            <person name="Barry K."/>
            <person name="Miller A.N."/>
            <person name="Grigoriev I.V."/>
            <person name="Debuchy R."/>
            <person name="Gladieux P."/>
            <person name="Hiltunen Thoren M."/>
            <person name="Johannesson H."/>
        </authorList>
    </citation>
    <scope>NUCLEOTIDE SEQUENCE</scope>
    <source>
        <strain evidence="9">PSN293</strain>
    </source>
</reference>
<evidence type="ECO:0000256" key="3">
    <source>
        <dbReference type="ARBA" id="ARBA00022801"/>
    </source>
</evidence>
<reference evidence="9" key="2">
    <citation type="submission" date="2023-05" db="EMBL/GenBank/DDBJ databases">
        <authorList>
            <consortium name="Lawrence Berkeley National Laboratory"/>
            <person name="Steindorff A."/>
            <person name="Hensen N."/>
            <person name="Bonometti L."/>
            <person name="Westerberg I."/>
            <person name="Brannstrom I.O."/>
            <person name="Guillou S."/>
            <person name="Cros-Aarteil S."/>
            <person name="Calhoun S."/>
            <person name="Haridas S."/>
            <person name="Kuo A."/>
            <person name="Mondo S."/>
            <person name="Pangilinan J."/>
            <person name="Riley R."/>
            <person name="Labutti K."/>
            <person name="Andreopoulos B."/>
            <person name="Lipzen A."/>
            <person name="Chen C."/>
            <person name="Yanf M."/>
            <person name="Daum C."/>
            <person name="Ng V."/>
            <person name="Clum A."/>
            <person name="Ohm R."/>
            <person name="Martin F."/>
            <person name="Silar P."/>
            <person name="Natvig D."/>
            <person name="Lalanne C."/>
            <person name="Gautier V."/>
            <person name="Ament-Velasquez S.L."/>
            <person name="Kruys A."/>
            <person name="Hutchinson M.I."/>
            <person name="Powell A.J."/>
            <person name="Barry K."/>
            <person name="Miller A.N."/>
            <person name="Grigoriev I.V."/>
            <person name="Debuchy R."/>
            <person name="Gladieux P."/>
            <person name="Thoren M.H."/>
            <person name="Johannesson H."/>
        </authorList>
    </citation>
    <scope>NUCLEOTIDE SEQUENCE</scope>
    <source>
        <strain evidence="9">PSN293</strain>
    </source>
</reference>
<evidence type="ECO:0000256" key="4">
    <source>
        <dbReference type="ARBA" id="ARBA00022807"/>
    </source>
</evidence>
<evidence type="ECO:0000256" key="5">
    <source>
        <dbReference type="PIRSR" id="PIRSR622684-1"/>
    </source>
</evidence>
<feature type="active site" evidence="5 6">
    <location>
        <position position="431"/>
    </location>
</feature>
<gene>
    <name evidence="9" type="ORF">QBC37DRAFT_63096</name>
</gene>
<dbReference type="FunFam" id="3.90.70.10:FF:000072">
    <property type="entry name" value="Cysteine proteinase"/>
    <property type="match status" value="1"/>
</dbReference>
<accession>A0AAN6YEH1</accession>
<feature type="compositionally biased region" description="Pro residues" evidence="7">
    <location>
        <begin position="961"/>
        <end position="970"/>
    </location>
</feature>
<feature type="region of interest" description="Disordered" evidence="7">
    <location>
        <begin position="24"/>
        <end position="45"/>
    </location>
</feature>
<evidence type="ECO:0000259" key="8">
    <source>
        <dbReference type="PROSITE" id="PS50203"/>
    </source>
</evidence>
<comment type="similarity">
    <text evidence="1">Belongs to the peptidase C2 family.</text>
</comment>
<feature type="compositionally biased region" description="Basic and acidic residues" evidence="7">
    <location>
        <begin position="1104"/>
        <end position="1114"/>
    </location>
</feature>
<dbReference type="PANTHER" id="PTHR10183:SF379">
    <property type="entry name" value="CALPAIN-5"/>
    <property type="match status" value="1"/>
</dbReference>
<keyword evidence="4 6" id="KW-0788">Thiol protease</keyword>
<dbReference type="GO" id="GO:0006508">
    <property type="term" value="P:proteolysis"/>
    <property type="evidence" value="ECO:0007669"/>
    <property type="project" value="UniProtKB-KW"/>
</dbReference>
<dbReference type="Pfam" id="PF00648">
    <property type="entry name" value="Peptidase_C2"/>
    <property type="match status" value="2"/>
</dbReference>
<comment type="caution">
    <text evidence="9">The sequence shown here is derived from an EMBL/GenBank/DDBJ whole genome shotgun (WGS) entry which is preliminary data.</text>
</comment>
<feature type="region of interest" description="Disordered" evidence="7">
    <location>
        <begin position="1096"/>
        <end position="1152"/>
    </location>
</feature>
<dbReference type="PROSITE" id="PS50203">
    <property type="entry name" value="CALPAIN_CAT"/>
    <property type="match status" value="1"/>
</dbReference>
<dbReference type="InterPro" id="IPR038765">
    <property type="entry name" value="Papain-like_cys_pep_sf"/>
</dbReference>
<evidence type="ECO:0000256" key="6">
    <source>
        <dbReference type="PROSITE-ProRule" id="PRU00239"/>
    </source>
</evidence>
<evidence type="ECO:0000256" key="2">
    <source>
        <dbReference type="ARBA" id="ARBA00022670"/>
    </source>
</evidence>
<evidence type="ECO:0000313" key="9">
    <source>
        <dbReference type="EMBL" id="KAK4217151.1"/>
    </source>
</evidence>
<feature type="domain" description="Calpain catalytic" evidence="8">
    <location>
        <begin position="211"/>
        <end position="507"/>
    </location>
</feature>
<feature type="region of interest" description="Disordered" evidence="7">
    <location>
        <begin position="691"/>
        <end position="906"/>
    </location>
</feature>
<feature type="compositionally biased region" description="Pro residues" evidence="7">
    <location>
        <begin position="979"/>
        <end position="989"/>
    </location>
</feature>
<feature type="region of interest" description="Disordered" evidence="7">
    <location>
        <begin position="931"/>
        <end position="1013"/>
    </location>
</feature>
<dbReference type="EMBL" id="MU858062">
    <property type="protein sequence ID" value="KAK4217151.1"/>
    <property type="molecule type" value="Genomic_DNA"/>
</dbReference>
<name>A0AAN6YEH1_9PEZI</name>
<dbReference type="AlphaFoldDB" id="A0AAN6YEH1"/>
<keyword evidence="2 6" id="KW-0645">Protease</keyword>
<sequence length="1152" mass="128891">MSISGSSIAGDGAGGRTVMAEMAVTLSSSAGRRGDKDKHKIPPQKRVDEFWNKFTTKAPGKVTTVLPKNELAERLAKRKAAKQGASGAAEVGSAQASYDEAAASCRAKVEKIVQECRRVNQKYRDPHFDLEQDLKTGRRDCLESLDNIHSDVSDYDSDYDDGPFGGGAPRRAKKHGDRSRGLRTGGNDGKLGEDSPQGRTPGSKFSPRSVKRVGEIFDDPKFYIDGPTANDVRQGRDGDCWLMAALCTLSNKPGLIEKICVAHNQDVGVYGFVFYRDGEWVSEIIDDKLYLTKPDYDEAISLSGPNLERALWEDRERPDSEEIYRKTYQSNSGALYFAQCENQNETWLPLLEKAYAKAHSDYAAIEGGFTGEGIEDLTGGVTSGLFTTDILDKEYFWKEELMKVNQQFLFGCSTGLWGLGWGKRKGILEGHAYSVMKAVEVDGERLVLLRNPWGKGEWEGPWSDGSKEWTPEWLQKLNHRFGDDGAFWISYKDLLRKYQAFDRTRLFGPDWKITSIWTTLSVPWTLEYHDTKFAFTLARAGPVVLVLSQLDDRYFRGLEGQYQFGLGIRVHRAGEDDYLVRAQTGYRMTRSVNVELELEAGDYTVCVKLDARRQDWIKPVEDVISDNSQTRRDKVLRIGLAYDLAHSKARVIETAEEKAAREAYAKRKKSKQREKLRKVIQEEKERDRYFRIKHDEKRQKRIKRTKERQKAKEEKKKEKKAEAEKKRMEKEEASKEKEEEVVAEEKKARERDALKAMPGAKGEDAEKPGETKTAGAKKDNETTSSQAPESSQSSVGEDTPTTSSPSSSSKDVPVPQGIVDDGGDQPNMEAQKPSAKTTSDGSGSTEKPKEAESTAKEDQKPENVQEAGTAGKGPVEPARKEAESYPEVESNINERPKPHAPLSAEVDNKIRRALGVFADLKDELEAMLGGSKFVDEEPHPDDDPWSMPYHTPKPHVSFPGGHPPPPPPMPASGHDWPSTRPPPPPPPPRSVVDQDEDEHDDQVSVTSVSDMSETELDYHFKNLRKDAELAASRKQNQPAPEDAQAKVPLDSEDEFEKDPWNAVAVVGLRVYYKVMDGDNKDQEVVKLRVVRPSLYDLSDDEKDCDAGEKEKKEDNEGEEADDGDKLVEEEQDEAKVLDVDDSAKDATSQPVP</sequence>
<feature type="compositionally biased region" description="Basic and acidic residues" evidence="7">
    <location>
        <begin position="846"/>
        <end position="863"/>
    </location>
</feature>
<feature type="compositionally biased region" description="Basic and acidic residues" evidence="7">
    <location>
        <begin position="32"/>
        <end position="45"/>
    </location>
</feature>
<feature type="region of interest" description="Disordered" evidence="7">
    <location>
        <begin position="1027"/>
        <end position="1056"/>
    </location>
</feature>
<keyword evidence="3 6" id="KW-0378">Hydrolase</keyword>
<feature type="region of interest" description="Disordered" evidence="7">
    <location>
        <begin position="152"/>
        <end position="210"/>
    </location>
</feature>
<proteinExistence type="inferred from homology"/>
<feature type="compositionally biased region" description="Low complexity" evidence="7">
    <location>
        <begin position="782"/>
        <end position="809"/>
    </location>
</feature>
<evidence type="ECO:0000313" key="10">
    <source>
        <dbReference type="Proteomes" id="UP001301769"/>
    </source>
</evidence>
<dbReference type="Proteomes" id="UP001301769">
    <property type="component" value="Unassembled WGS sequence"/>
</dbReference>
<feature type="compositionally biased region" description="Basic and acidic residues" evidence="7">
    <location>
        <begin position="761"/>
        <end position="781"/>
    </location>
</feature>
<dbReference type="Gene3D" id="3.90.70.10">
    <property type="entry name" value="Cysteine proteinases"/>
    <property type="match status" value="1"/>
</dbReference>
<feature type="active site" evidence="5 6">
    <location>
        <position position="240"/>
    </location>
</feature>